<accession>A0A8J8G5R4</accession>
<proteinExistence type="predicted"/>
<dbReference type="GO" id="GO:0004029">
    <property type="term" value="F:aldehyde dehydrogenase (NAD+) activity"/>
    <property type="evidence" value="ECO:0007669"/>
    <property type="project" value="TreeGrafter"/>
</dbReference>
<evidence type="ECO:0000259" key="1">
    <source>
        <dbReference type="Pfam" id="PF01370"/>
    </source>
</evidence>
<dbReference type="InterPro" id="IPR036291">
    <property type="entry name" value="NAD(P)-bd_dom_sf"/>
</dbReference>
<evidence type="ECO:0000313" key="2">
    <source>
        <dbReference type="EMBL" id="NRS91978.1"/>
    </source>
</evidence>
<organism evidence="2 3">
    <name type="scientific">Frigoriflavimonas asaccharolytica</name>
    <dbReference type="NCBI Taxonomy" id="2735899"/>
    <lineage>
        <taxon>Bacteria</taxon>
        <taxon>Pseudomonadati</taxon>
        <taxon>Bacteroidota</taxon>
        <taxon>Flavobacteriia</taxon>
        <taxon>Flavobacteriales</taxon>
        <taxon>Weeksellaceae</taxon>
        <taxon>Frigoriflavimonas</taxon>
    </lineage>
</organism>
<feature type="domain" description="NAD-dependent epimerase/dehydratase" evidence="1">
    <location>
        <begin position="2"/>
        <end position="232"/>
    </location>
</feature>
<name>A0A8J8G5R4_9FLAO</name>
<dbReference type="Pfam" id="PF01370">
    <property type="entry name" value="Epimerase"/>
    <property type="match status" value="1"/>
</dbReference>
<evidence type="ECO:0000313" key="3">
    <source>
        <dbReference type="Proteomes" id="UP000610746"/>
    </source>
</evidence>
<dbReference type="GO" id="GO:0005737">
    <property type="term" value="C:cytoplasm"/>
    <property type="evidence" value="ECO:0007669"/>
    <property type="project" value="TreeGrafter"/>
</dbReference>
<keyword evidence="3" id="KW-1185">Reference proteome</keyword>
<dbReference type="AlphaFoldDB" id="A0A8J8G5R4"/>
<dbReference type="PANTHER" id="PTHR48079">
    <property type="entry name" value="PROTEIN YEEZ"/>
    <property type="match status" value="1"/>
</dbReference>
<dbReference type="SUPFAM" id="SSF51735">
    <property type="entry name" value="NAD(P)-binding Rossmann-fold domains"/>
    <property type="match status" value="1"/>
</dbReference>
<dbReference type="Gene3D" id="3.40.50.720">
    <property type="entry name" value="NAD(P)-binding Rossmann-like Domain"/>
    <property type="match status" value="1"/>
</dbReference>
<comment type="caution">
    <text evidence="2">The sequence shown here is derived from an EMBL/GenBank/DDBJ whole genome shotgun (WGS) entry which is preliminary data.</text>
</comment>
<sequence>MILITGATGILGRVVVLELLKSGKQVRACKRATSNVEDVRNSFKFYTENPDEYYNKIEWVDVDFEDAESLKTALENVTEIYHCAGKVSFHPKDKKELHQNNIKFTEQLLYACENSSVQNFCYISSIAVLDGVNDSGEIDETCDYNPKISHSAYAASKHFAEMEVWRASAEGLNTVILNPGVILGSGNWKNSSGTLFSTFIKNKFTFSGGTAYVDVRDVAKIALELMDNKHFGERFVVVAENKNFVTIADQIREKVGLSKTKLLPMFLLNIGRILNILLGWLISPLKMISKPNIEAVSTNTKVSNKKLLKTINYPFISIQESVEFHLNNYISDHKK</sequence>
<gene>
    <name evidence="2" type="ORF">HNQ03_001045</name>
</gene>
<dbReference type="Proteomes" id="UP000610746">
    <property type="component" value="Unassembled WGS sequence"/>
</dbReference>
<dbReference type="PANTHER" id="PTHR48079:SF6">
    <property type="entry name" value="NAD(P)-BINDING DOMAIN-CONTAINING PROTEIN-RELATED"/>
    <property type="match status" value="1"/>
</dbReference>
<dbReference type="RefSeq" id="WP_173778599.1">
    <property type="nucleotide sequence ID" value="NZ_JABSNO010000006.1"/>
</dbReference>
<protein>
    <submittedName>
        <fullName evidence="2">Nucleoside-diphosphate-sugar epimerase</fullName>
    </submittedName>
</protein>
<dbReference type="InterPro" id="IPR001509">
    <property type="entry name" value="Epimerase_deHydtase"/>
</dbReference>
<dbReference type="EMBL" id="JABSNO010000006">
    <property type="protein sequence ID" value="NRS91978.1"/>
    <property type="molecule type" value="Genomic_DNA"/>
</dbReference>
<dbReference type="InterPro" id="IPR051783">
    <property type="entry name" value="NAD(P)-dependent_oxidoreduct"/>
</dbReference>
<reference evidence="2" key="1">
    <citation type="submission" date="2020-05" db="EMBL/GenBank/DDBJ databases">
        <title>Genomic Encyclopedia of Type Strains, Phase IV (KMG-V): Genome sequencing to study the core and pangenomes of soil and plant-associated prokaryotes.</title>
        <authorList>
            <person name="Whitman W."/>
        </authorList>
    </citation>
    <scope>NUCLEOTIDE SEQUENCE</scope>
    <source>
        <strain evidence="2">16F</strain>
    </source>
</reference>